<evidence type="ECO:0000313" key="7">
    <source>
        <dbReference type="Proteomes" id="UP000615234"/>
    </source>
</evidence>
<dbReference type="PROSITE" id="PS50893">
    <property type="entry name" value="ABC_TRANSPORTER_2"/>
    <property type="match status" value="1"/>
</dbReference>
<feature type="domain" description="ABC transporter" evidence="5">
    <location>
        <begin position="6"/>
        <end position="234"/>
    </location>
</feature>
<organism evidence="6 7">
    <name type="scientific">Coprococcus hominis</name>
    <name type="common">ex Liu et al. 2022</name>
    <dbReference type="NCBI Taxonomy" id="2763039"/>
    <lineage>
        <taxon>Bacteria</taxon>
        <taxon>Bacillati</taxon>
        <taxon>Bacillota</taxon>
        <taxon>Clostridia</taxon>
        <taxon>Lachnospirales</taxon>
        <taxon>Lachnospiraceae</taxon>
        <taxon>Coprococcus</taxon>
    </lineage>
</organism>
<dbReference type="PANTHER" id="PTHR43335">
    <property type="entry name" value="ABC TRANSPORTER, ATP-BINDING PROTEIN"/>
    <property type="match status" value="1"/>
</dbReference>
<dbReference type="PANTHER" id="PTHR43335:SF8">
    <property type="entry name" value="ABC TRANSPORTER, ATP-BINDING PROTEIN"/>
    <property type="match status" value="1"/>
</dbReference>
<evidence type="ECO:0000259" key="5">
    <source>
        <dbReference type="PROSITE" id="PS50893"/>
    </source>
</evidence>
<keyword evidence="4 6" id="KW-0067">ATP-binding</keyword>
<keyword evidence="2" id="KW-0813">Transport</keyword>
<dbReference type="Gene3D" id="3.40.50.300">
    <property type="entry name" value="P-loop containing nucleotide triphosphate hydrolases"/>
    <property type="match status" value="1"/>
</dbReference>
<comment type="similarity">
    <text evidence="1">Belongs to the ABC transporter superfamily.</text>
</comment>
<dbReference type="SUPFAM" id="SSF52540">
    <property type="entry name" value="P-loop containing nucleoside triphosphate hydrolases"/>
    <property type="match status" value="1"/>
</dbReference>
<dbReference type="InterPro" id="IPR003593">
    <property type="entry name" value="AAA+_ATPase"/>
</dbReference>
<evidence type="ECO:0000256" key="3">
    <source>
        <dbReference type="ARBA" id="ARBA00022741"/>
    </source>
</evidence>
<dbReference type="AlphaFoldDB" id="A0A8I0AH47"/>
<dbReference type="SMART" id="SM00382">
    <property type="entry name" value="AAA"/>
    <property type="match status" value="1"/>
</dbReference>
<gene>
    <name evidence="6" type="ORF">H8S09_00640</name>
</gene>
<evidence type="ECO:0000256" key="2">
    <source>
        <dbReference type="ARBA" id="ARBA00022448"/>
    </source>
</evidence>
<proteinExistence type="inferred from homology"/>
<dbReference type="InterPro" id="IPR017871">
    <property type="entry name" value="ABC_transporter-like_CS"/>
</dbReference>
<dbReference type="InterPro" id="IPR003439">
    <property type="entry name" value="ABC_transporter-like_ATP-bd"/>
</dbReference>
<dbReference type="PROSITE" id="PS00211">
    <property type="entry name" value="ABC_TRANSPORTER_1"/>
    <property type="match status" value="1"/>
</dbReference>
<name>A0A8I0AH47_9FIRM</name>
<keyword evidence="7" id="KW-1185">Reference proteome</keyword>
<reference evidence="6 7" key="1">
    <citation type="submission" date="2020-08" db="EMBL/GenBank/DDBJ databases">
        <title>Genome public.</title>
        <authorList>
            <person name="Liu C."/>
            <person name="Sun Q."/>
        </authorList>
    </citation>
    <scope>NUCLEOTIDE SEQUENCE [LARGE SCALE GENOMIC DNA]</scope>
    <source>
        <strain evidence="6 7">NSJ-10</strain>
    </source>
</reference>
<sequence length="310" mass="34809">MAEVIAKATDVEVIYGDKPALDKINMSVKKGDIYALIGKNGAGKTTLLRLFTGQNAPDYGSIELFGKKGTHGLNEARKRTGAIIETPAFYPFFSAERNLEYYRIQRGIDDPSIVETVLKETGLYEAKDKKFKNFSLGMKQRLGIALSLMHDPEFLILDEPINGLDPAGIVEMRKLMLRLNKENGLTIIISSHILSELANMATCYGFIDHGQILQEMSAEELEAKEKSYVKVRTSNGEKAAEYLSKELQLDASYNADDDTIYIYFENNAVYPTEKISRFLFEKGYDLYSLEIAKTTLEDFFIELLGGTTIE</sequence>
<dbReference type="Proteomes" id="UP000615234">
    <property type="component" value="Unassembled WGS sequence"/>
</dbReference>
<keyword evidence="3" id="KW-0547">Nucleotide-binding</keyword>
<evidence type="ECO:0000256" key="4">
    <source>
        <dbReference type="ARBA" id="ARBA00022840"/>
    </source>
</evidence>
<dbReference type="RefSeq" id="WP_117808008.1">
    <property type="nucleotide sequence ID" value="NZ_JACOOX010000001.1"/>
</dbReference>
<protein>
    <submittedName>
        <fullName evidence="6">ABC transporter ATP-binding protein</fullName>
    </submittedName>
</protein>
<dbReference type="EMBL" id="JACOOX010000001">
    <property type="protein sequence ID" value="MBC5661412.1"/>
    <property type="molecule type" value="Genomic_DNA"/>
</dbReference>
<evidence type="ECO:0000256" key="1">
    <source>
        <dbReference type="ARBA" id="ARBA00005417"/>
    </source>
</evidence>
<comment type="caution">
    <text evidence="6">The sequence shown here is derived from an EMBL/GenBank/DDBJ whole genome shotgun (WGS) entry which is preliminary data.</text>
</comment>
<evidence type="ECO:0000313" key="6">
    <source>
        <dbReference type="EMBL" id="MBC5661412.1"/>
    </source>
</evidence>
<dbReference type="GO" id="GO:0005524">
    <property type="term" value="F:ATP binding"/>
    <property type="evidence" value="ECO:0007669"/>
    <property type="project" value="UniProtKB-KW"/>
</dbReference>
<dbReference type="GO" id="GO:0016887">
    <property type="term" value="F:ATP hydrolysis activity"/>
    <property type="evidence" value="ECO:0007669"/>
    <property type="project" value="InterPro"/>
</dbReference>
<dbReference type="InterPro" id="IPR027417">
    <property type="entry name" value="P-loop_NTPase"/>
</dbReference>
<accession>A0A8I0AH47</accession>
<dbReference type="Pfam" id="PF00005">
    <property type="entry name" value="ABC_tran"/>
    <property type="match status" value="1"/>
</dbReference>